<sequence length="131" mass="14705">MDSFLEKYSPKIENEPASLQDIAQLEAELGIRLPSDFSTFLRNVNGFEGFIGNSYAIFAPLQAIYQMTLDYCAELYPWAVFIGSNGGLEMFIIDTRSSPYQFGLLPFIADDSDFVGFGQSLEQFLEMLANL</sequence>
<dbReference type="InterPro" id="IPR037883">
    <property type="entry name" value="Knr4/Smi1-like_sf"/>
</dbReference>
<evidence type="ECO:0000259" key="1">
    <source>
        <dbReference type="SMART" id="SM00860"/>
    </source>
</evidence>
<keyword evidence="3" id="KW-1185">Reference proteome</keyword>
<protein>
    <submittedName>
        <fullName evidence="2">SMI1 / KNR4 family (SUKH-1)</fullName>
    </submittedName>
</protein>
<dbReference type="SUPFAM" id="SSF160631">
    <property type="entry name" value="SMI1/KNR4-like"/>
    <property type="match status" value="1"/>
</dbReference>
<dbReference type="InterPro" id="IPR018958">
    <property type="entry name" value="Knr4/Smi1-like_dom"/>
</dbReference>
<organism evidence="2 3">
    <name type="scientific">Dyadobacter koreensis</name>
    <dbReference type="NCBI Taxonomy" id="408657"/>
    <lineage>
        <taxon>Bacteria</taxon>
        <taxon>Pseudomonadati</taxon>
        <taxon>Bacteroidota</taxon>
        <taxon>Cytophagia</taxon>
        <taxon>Cytophagales</taxon>
        <taxon>Spirosomataceae</taxon>
        <taxon>Dyadobacter</taxon>
    </lineage>
</organism>
<evidence type="ECO:0000313" key="3">
    <source>
        <dbReference type="Proteomes" id="UP000199532"/>
    </source>
</evidence>
<reference evidence="2 3" key="1">
    <citation type="submission" date="2016-10" db="EMBL/GenBank/DDBJ databases">
        <authorList>
            <person name="de Groot N.N."/>
        </authorList>
    </citation>
    <scope>NUCLEOTIDE SEQUENCE [LARGE SCALE GENOMIC DNA]</scope>
    <source>
        <strain evidence="2 3">DSM 19938</strain>
    </source>
</reference>
<dbReference type="EMBL" id="FNXY01000006">
    <property type="protein sequence ID" value="SEJ25927.1"/>
    <property type="molecule type" value="Genomic_DNA"/>
</dbReference>
<dbReference type="Gene3D" id="3.40.1580.10">
    <property type="entry name" value="SMI1/KNR4-like"/>
    <property type="match status" value="1"/>
</dbReference>
<name>A0A1H6XGW5_9BACT</name>
<gene>
    <name evidence="2" type="ORF">SAMN04487995_3814</name>
</gene>
<dbReference type="Proteomes" id="UP000199532">
    <property type="component" value="Unassembled WGS sequence"/>
</dbReference>
<dbReference type="OrthoDB" id="1494506at2"/>
<evidence type="ECO:0000313" key="2">
    <source>
        <dbReference type="EMBL" id="SEJ25927.1"/>
    </source>
</evidence>
<dbReference type="SMART" id="SM00860">
    <property type="entry name" value="SMI1_KNR4"/>
    <property type="match status" value="1"/>
</dbReference>
<feature type="domain" description="Knr4/Smi1-like" evidence="1">
    <location>
        <begin position="16"/>
        <end position="127"/>
    </location>
</feature>
<proteinExistence type="predicted"/>
<dbReference type="RefSeq" id="WP_090337851.1">
    <property type="nucleotide sequence ID" value="NZ_FNXY01000006.1"/>
</dbReference>
<dbReference type="AlphaFoldDB" id="A0A1H6XGW5"/>
<dbReference type="Pfam" id="PF09346">
    <property type="entry name" value="SMI1_KNR4"/>
    <property type="match status" value="1"/>
</dbReference>
<accession>A0A1H6XGW5</accession>